<feature type="region of interest" description="Disordered" evidence="5">
    <location>
        <begin position="291"/>
        <end position="313"/>
    </location>
</feature>
<accession>A0A6L6PAX8</accession>
<dbReference type="GO" id="GO:0007165">
    <property type="term" value="P:signal transduction"/>
    <property type="evidence" value="ECO:0007669"/>
    <property type="project" value="UniProtKB-KW"/>
</dbReference>
<evidence type="ECO:0000256" key="4">
    <source>
        <dbReference type="PROSITE-ProRule" id="PRU00284"/>
    </source>
</evidence>
<keyword evidence="2" id="KW-0488">Methylation</keyword>
<gene>
    <name evidence="8" type="ORF">GM676_01245</name>
</gene>
<dbReference type="InterPro" id="IPR004089">
    <property type="entry name" value="MCPsignal_dom"/>
</dbReference>
<dbReference type="FunFam" id="1.10.287.950:FF:000001">
    <property type="entry name" value="Methyl-accepting chemotaxis sensory transducer"/>
    <property type="match status" value="1"/>
</dbReference>
<protein>
    <submittedName>
        <fullName evidence="8">Methyl-accepting chemotaxis protein</fullName>
    </submittedName>
</protein>
<dbReference type="SMART" id="SM00283">
    <property type="entry name" value="MA"/>
    <property type="match status" value="1"/>
</dbReference>
<evidence type="ECO:0000256" key="5">
    <source>
        <dbReference type="SAM" id="MobiDB-lite"/>
    </source>
</evidence>
<dbReference type="InterPro" id="IPR004090">
    <property type="entry name" value="Chemotax_Me-accpt_rcpt"/>
</dbReference>
<evidence type="ECO:0000256" key="3">
    <source>
        <dbReference type="ARBA" id="ARBA00029447"/>
    </source>
</evidence>
<sequence length="559" mass="59659">MEVNKKEISVAARLGIGFGIILAMMLVLSVLSVFKVNGIDNSLQHISEVNNVKQRYAINFRGSVHDRAIALRDVTLVSDGELSGVMALIDKLDNDYQQSARPLDALFSDAKAKITTEERSWLEKIKQSEARTTPLIKKIIDARRAGDIEGARKMMLESAKPAFVDWLASINGFIDQEEDMTEAESALARHGAHNFQSLALVAVAIAIAIGVVVAWRVTQYLLRALGAEPAEVKALANAVDRGELYHEIALRGQHQDSIMAVLVKMSRNLRHTVTEVHDAAAAVGSISDQISEQNQHLSSRTEDQASSLEETASAMEELTATVKQNADSARDANSLAQNASDIASKGGEIVGEVVQTMNAIDESSRKIEEIISVIDGIAFQTNILALNAAVEAARAGEQGRGFAVVATEVRSLAQRSSTAAREVKALIDESVAKIHAGTELVEHAGSTMRDIVNSVKQVSDMVGAITLASDEQRQGIEEVNRAISQMDQVTQQNAALVEHAAGEVEVLQDQAAQLNHAVSVFKTQRDGWHGRAAAAAGAHSGATGSARATAGLLPAPAGA</sequence>
<evidence type="ECO:0000313" key="9">
    <source>
        <dbReference type="Proteomes" id="UP000475582"/>
    </source>
</evidence>
<keyword evidence="6" id="KW-0472">Membrane</keyword>
<keyword evidence="6" id="KW-0812">Transmembrane</keyword>
<feature type="transmembrane region" description="Helical" evidence="6">
    <location>
        <begin position="198"/>
        <end position="217"/>
    </location>
</feature>
<comment type="similarity">
    <text evidence="3">Belongs to the methyl-accepting chemotaxis (MCP) protein family.</text>
</comment>
<reference evidence="8 9" key="1">
    <citation type="submission" date="2019-11" db="EMBL/GenBank/DDBJ databases">
        <title>Type strains purchased from KCTC, JCM and DSMZ.</title>
        <authorList>
            <person name="Lu H."/>
        </authorList>
    </citation>
    <scope>NUCLEOTIDE SEQUENCE [LARGE SCALE GENOMIC DNA]</scope>
    <source>
        <strain evidence="8 9">KCTC 22382</strain>
    </source>
</reference>
<dbReference type="RefSeq" id="WP_155461555.1">
    <property type="nucleotide sequence ID" value="NZ_WNKY01000001.1"/>
</dbReference>
<evidence type="ECO:0000256" key="6">
    <source>
        <dbReference type="SAM" id="Phobius"/>
    </source>
</evidence>
<dbReference type="PANTHER" id="PTHR43531">
    <property type="entry name" value="PROTEIN ICFG"/>
    <property type="match status" value="1"/>
</dbReference>
<dbReference type="EMBL" id="WNKY01000001">
    <property type="protein sequence ID" value="MTV36206.1"/>
    <property type="molecule type" value="Genomic_DNA"/>
</dbReference>
<comment type="caution">
    <text evidence="8">The sequence shown here is derived from an EMBL/GenBank/DDBJ whole genome shotgun (WGS) entry which is preliminary data.</text>
</comment>
<evidence type="ECO:0000313" key="8">
    <source>
        <dbReference type="EMBL" id="MTV36206.1"/>
    </source>
</evidence>
<keyword evidence="4" id="KW-0807">Transducer</keyword>
<dbReference type="SUPFAM" id="SSF58104">
    <property type="entry name" value="Methyl-accepting chemotaxis protein (MCP) signaling domain"/>
    <property type="match status" value="1"/>
</dbReference>
<dbReference type="GO" id="GO:0004888">
    <property type="term" value="F:transmembrane signaling receptor activity"/>
    <property type="evidence" value="ECO:0007669"/>
    <property type="project" value="InterPro"/>
</dbReference>
<dbReference type="Gene3D" id="1.10.287.950">
    <property type="entry name" value="Methyl-accepting chemotaxis protein"/>
    <property type="match status" value="1"/>
</dbReference>
<dbReference type="PRINTS" id="PR00260">
    <property type="entry name" value="CHEMTRNSDUCR"/>
</dbReference>
<dbReference type="CDD" id="cd19411">
    <property type="entry name" value="MCP2201-like_sensor"/>
    <property type="match status" value="1"/>
</dbReference>
<feature type="domain" description="Methyl-accepting transducer" evidence="7">
    <location>
        <begin position="279"/>
        <end position="508"/>
    </location>
</feature>
<keyword evidence="6" id="KW-1133">Transmembrane helix</keyword>
<dbReference type="OrthoDB" id="5441488at2"/>
<dbReference type="CDD" id="cd11386">
    <property type="entry name" value="MCP_signal"/>
    <property type="match status" value="1"/>
</dbReference>
<dbReference type="Proteomes" id="UP000475582">
    <property type="component" value="Unassembled WGS sequence"/>
</dbReference>
<dbReference type="AlphaFoldDB" id="A0A6L6PAX8"/>
<dbReference type="GO" id="GO:0005886">
    <property type="term" value="C:plasma membrane"/>
    <property type="evidence" value="ECO:0007669"/>
    <property type="project" value="TreeGrafter"/>
</dbReference>
<proteinExistence type="inferred from homology"/>
<dbReference type="Pfam" id="PF00015">
    <property type="entry name" value="MCPsignal"/>
    <property type="match status" value="1"/>
</dbReference>
<dbReference type="Pfam" id="PF12729">
    <property type="entry name" value="4HB_MCP_1"/>
    <property type="match status" value="1"/>
</dbReference>
<evidence type="ECO:0000256" key="1">
    <source>
        <dbReference type="ARBA" id="ARBA00004370"/>
    </source>
</evidence>
<organism evidence="8 9">
    <name type="scientific">Duganella radicis</name>
    <dbReference type="NCBI Taxonomy" id="551988"/>
    <lineage>
        <taxon>Bacteria</taxon>
        <taxon>Pseudomonadati</taxon>
        <taxon>Pseudomonadota</taxon>
        <taxon>Betaproteobacteria</taxon>
        <taxon>Burkholderiales</taxon>
        <taxon>Oxalobacteraceae</taxon>
        <taxon>Telluria group</taxon>
        <taxon>Duganella</taxon>
    </lineage>
</organism>
<feature type="compositionally biased region" description="Polar residues" evidence="5">
    <location>
        <begin position="291"/>
        <end position="310"/>
    </location>
</feature>
<dbReference type="GO" id="GO:0006935">
    <property type="term" value="P:chemotaxis"/>
    <property type="evidence" value="ECO:0007669"/>
    <property type="project" value="InterPro"/>
</dbReference>
<evidence type="ECO:0000259" key="7">
    <source>
        <dbReference type="PROSITE" id="PS50111"/>
    </source>
</evidence>
<dbReference type="InterPro" id="IPR047347">
    <property type="entry name" value="YvaQ-like_sensor"/>
</dbReference>
<dbReference type="InterPro" id="IPR024478">
    <property type="entry name" value="HlyB_4HB_MCP"/>
</dbReference>
<dbReference type="PANTHER" id="PTHR43531:SF14">
    <property type="entry name" value="METHYL-ACCEPTING CHEMOTAXIS PROTEIN I-RELATED"/>
    <property type="match status" value="1"/>
</dbReference>
<feature type="transmembrane region" description="Helical" evidence="6">
    <location>
        <begin position="12"/>
        <end position="34"/>
    </location>
</feature>
<dbReference type="InterPro" id="IPR051310">
    <property type="entry name" value="MCP_chemotaxis"/>
</dbReference>
<keyword evidence="9" id="KW-1185">Reference proteome</keyword>
<comment type="subcellular location">
    <subcellularLocation>
        <location evidence="1">Membrane</location>
    </subcellularLocation>
</comment>
<name>A0A6L6PAX8_9BURK</name>
<dbReference type="PROSITE" id="PS50111">
    <property type="entry name" value="CHEMOTAXIS_TRANSDUC_2"/>
    <property type="match status" value="1"/>
</dbReference>
<evidence type="ECO:0000256" key="2">
    <source>
        <dbReference type="ARBA" id="ARBA00022481"/>
    </source>
</evidence>